<proteinExistence type="predicted"/>
<dbReference type="Proteomes" id="UP000193218">
    <property type="component" value="Unassembled WGS sequence"/>
</dbReference>
<organism evidence="3 4">
    <name type="scientific">Kockovaella imperatae</name>
    <dbReference type="NCBI Taxonomy" id="4999"/>
    <lineage>
        <taxon>Eukaryota</taxon>
        <taxon>Fungi</taxon>
        <taxon>Dikarya</taxon>
        <taxon>Basidiomycota</taxon>
        <taxon>Agaricomycotina</taxon>
        <taxon>Tremellomycetes</taxon>
        <taxon>Tremellales</taxon>
        <taxon>Cuniculitremaceae</taxon>
        <taxon>Kockovaella</taxon>
    </lineage>
</organism>
<gene>
    <name evidence="3" type="ORF">BD324DRAFT_357896</name>
</gene>
<evidence type="ECO:0008006" key="5">
    <source>
        <dbReference type="Google" id="ProtNLM"/>
    </source>
</evidence>
<comment type="caution">
    <text evidence="3">The sequence shown here is derived from an EMBL/GenBank/DDBJ whole genome shotgun (WGS) entry which is preliminary data.</text>
</comment>
<dbReference type="InParanoid" id="A0A1Y1ULQ5"/>
<name>A0A1Y1ULQ5_9TREE</name>
<keyword evidence="2" id="KW-0472">Membrane</keyword>
<keyword evidence="2" id="KW-0812">Transmembrane</keyword>
<accession>A0A1Y1ULQ5</accession>
<evidence type="ECO:0000256" key="2">
    <source>
        <dbReference type="SAM" id="Phobius"/>
    </source>
</evidence>
<evidence type="ECO:0000256" key="1">
    <source>
        <dbReference type="SAM" id="MobiDB-lite"/>
    </source>
</evidence>
<dbReference type="GeneID" id="33554381"/>
<protein>
    <recommendedName>
        <fullName evidence="5">Mid2 domain-containing protein</fullName>
    </recommendedName>
</protein>
<evidence type="ECO:0000313" key="3">
    <source>
        <dbReference type="EMBL" id="ORX38444.1"/>
    </source>
</evidence>
<reference evidence="3 4" key="1">
    <citation type="submission" date="2017-03" db="EMBL/GenBank/DDBJ databases">
        <title>Widespread Adenine N6-methylation of Active Genes in Fungi.</title>
        <authorList>
            <consortium name="DOE Joint Genome Institute"/>
            <person name="Mondo S.J."/>
            <person name="Dannebaum R.O."/>
            <person name="Kuo R.C."/>
            <person name="Louie K.B."/>
            <person name="Bewick A.J."/>
            <person name="Labutti K."/>
            <person name="Haridas S."/>
            <person name="Kuo A."/>
            <person name="Salamov A."/>
            <person name="Ahrendt S.R."/>
            <person name="Lau R."/>
            <person name="Bowen B.P."/>
            <person name="Lipzen A."/>
            <person name="Sullivan W."/>
            <person name="Andreopoulos W.B."/>
            <person name="Clum A."/>
            <person name="Lindquist E."/>
            <person name="Daum C."/>
            <person name="Northen T.R."/>
            <person name="Ramamoorthy G."/>
            <person name="Schmitz R.J."/>
            <person name="Gryganskyi A."/>
            <person name="Culley D."/>
            <person name="Magnuson J."/>
            <person name="James T.Y."/>
            <person name="O'Malley M.A."/>
            <person name="Stajich J.E."/>
            <person name="Spatafora J.W."/>
            <person name="Visel A."/>
            <person name="Grigoriev I.V."/>
        </authorList>
    </citation>
    <scope>NUCLEOTIDE SEQUENCE [LARGE SCALE GENOMIC DNA]</scope>
    <source>
        <strain evidence="3 4">NRRL Y-17943</strain>
    </source>
</reference>
<keyword evidence="4" id="KW-1185">Reference proteome</keyword>
<dbReference type="OrthoDB" id="2576541at2759"/>
<feature type="transmembrane region" description="Helical" evidence="2">
    <location>
        <begin position="53"/>
        <end position="74"/>
    </location>
</feature>
<feature type="region of interest" description="Disordered" evidence="1">
    <location>
        <begin position="21"/>
        <end position="48"/>
    </location>
</feature>
<evidence type="ECO:0000313" key="4">
    <source>
        <dbReference type="Proteomes" id="UP000193218"/>
    </source>
</evidence>
<keyword evidence="2" id="KW-1133">Transmembrane helix</keyword>
<dbReference type="RefSeq" id="XP_021872366.1">
    <property type="nucleotide sequence ID" value="XM_022012573.1"/>
</dbReference>
<dbReference type="STRING" id="4999.A0A1Y1ULQ5"/>
<sequence>MTTISTDEAGSTKIITQVVTSIPSSTPSTDSDAASNTYTSSNNEDSSSLSTPAIIGISVGAGVLVLSLIACAVWRMKRRHGDEDEAIRWPELNRHGDADTHHALPARVTGQHGIETNPLVSLSFKSSRAGRLIPFTATLLVQFFVHLRSILHRSPSLCPAHGSQRLWLRCRIVFGRL</sequence>
<dbReference type="EMBL" id="NBSH01000004">
    <property type="protein sequence ID" value="ORX38444.1"/>
    <property type="molecule type" value="Genomic_DNA"/>
</dbReference>
<dbReference type="AlphaFoldDB" id="A0A1Y1ULQ5"/>